<dbReference type="InterPro" id="IPR041070">
    <property type="entry name" value="JHD"/>
</dbReference>
<dbReference type="Pfam" id="PF02373">
    <property type="entry name" value="JmjC"/>
    <property type="match status" value="1"/>
</dbReference>
<evidence type="ECO:0000256" key="12">
    <source>
        <dbReference type="SAM" id="MobiDB-lite"/>
    </source>
</evidence>
<keyword evidence="2" id="KW-0479">Metal-binding</keyword>
<evidence type="ECO:0000256" key="1">
    <source>
        <dbReference type="ARBA" id="ARBA00004123"/>
    </source>
</evidence>
<reference evidence="14" key="1">
    <citation type="submission" date="2020-10" db="EMBL/GenBank/DDBJ databases">
        <authorList>
            <person name="Kikuchi T."/>
        </authorList>
    </citation>
    <scope>NUCLEOTIDE SEQUENCE</scope>
    <source>
        <strain evidence="14">NKZ352</strain>
    </source>
</reference>
<evidence type="ECO:0000313" key="14">
    <source>
        <dbReference type="EMBL" id="CAD6198078.1"/>
    </source>
</evidence>
<protein>
    <recommendedName>
        <fullName evidence="13">JmjC domain-containing protein</fullName>
    </recommendedName>
</protein>
<dbReference type="GO" id="GO:0005634">
    <property type="term" value="C:nucleus"/>
    <property type="evidence" value="ECO:0007669"/>
    <property type="project" value="UniProtKB-SubCell"/>
</dbReference>
<dbReference type="Gene3D" id="1.20.58.1360">
    <property type="match status" value="1"/>
</dbReference>
<dbReference type="PROSITE" id="PS01359">
    <property type="entry name" value="ZF_PHD_1"/>
    <property type="match status" value="1"/>
</dbReference>
<organism evidence="14 15">
    <name type="scientific">Caenorhabditis auriculariae</name>
    <dbReference type="NCBI Taxonomy" id="2777116"/>
    <lineage>
        <taxon>Eukaryota</taxon>
        <taxon>Metazoa</taxon>
        <taxon>Ecdysozoa</taxon>
        <taxon>Nematoda</taxon>
        <taxon>Chromadorea</taxon>
        <taxon>Rhabditida</taxon>
        <taxon>Rhabditina</taxon>
        <taxon>Rhabditomorpha</taxon>
        <taxon>Rhabditoidea</taxon>
        <taxon>Rhabditidae</taxon>
        <taxon>Peloderinae</taxon>
        <taxon>Caenorhabditis</taxon>
    </lineage>
</organism>
<keyword evidence="3" id="KW-0863">Zinc-finger</keyword>
<dbReference type="InterPro" id="IPR019786">
    <property type="entry name" value="Zinc_finger_PHD-type_CS"/>
</dbReference>
<feature type="compositionally biased region" description="Polar residues" evidence="12">
    <location>
        <begin position="643"/>
        <end position="652"/>
    </location>
</feature>
<dbReference type="SUPFAM" id="SSF57903">
    <property type="entry name" value="FYVE/PHD zinc finger"/>
    <property type="match status" value="1"/>
</dbReference>
<comment type="caution">
    <text evidence="14">The sequence shown here is derived from an EMBL/GenBank/DDBJ whole genome shotgun (WGS) entry which is preliminary data.</text>
</comment>
<evidence type="ECO:0000256" key="11">
    <source>
        <dbReference type="ARBA" id="ARBA00023242"/>
    </source>
</evidence>
<dbReference type="AlphaFoldDB" id="A0A8S1HNM1"/>
<evidence type="ECO:0000256" key="2">
    <source>
        <dbReference type="ARBA" id="ARBA00022723"/>
    </source>
</evidence>
<evidence type="ECO:0000256" key="9">
    <source>
        <dbReference type="ARBA" id="ARBA00023015"/>
    </source>
</evidence>
<evidence type="ECO:0000256" key="5">
    <source>
        <dbReference type="ARBA" id="ARBA00022853"/>
    </source>
</evidence>
<evidence type="ECO:0000259" key="13">
    <source>
        <dbReference type="PROSITE" id="PS51184"/>
    </source>
</evidence>
<accession>A0A8S1HNM1</accession>
<dbReference type="OrthoDB" id="5876800at2759"/>
<comment type="subcellular location">
    <subcellularLocation>
        <location evidence="1">Nucleus</location>
    </subcellularLocation>
</comment>
<evidence type="ECO:0000256" key="6">
    <source>
        <dbReference type="ARBA" id="ARBA00022964"/>
    </source>
</evidence>
<dbReference type="InterPro" id="IPR050690">
    <property type="entry name" value="JHDM1_Histone_Demethylase"/>
</dbReference>
<keyword evidence="8" id="KW-0408">Iron</keyword>
<dbReference type="Proteomes" id="UP000835052">
    <property type="component" value="Unassembled WGS sequence"/>
</dbReference>
<evidence type="ECO:0000256" key="4">
    <source>
        <dbReference type="ARBA" id="ARBA00022833"/>
    </source>
</evidence>
<dbReference type="PROSITE" id="PS51184">
    <property type="entry name" value="JMJC"/>
    <property type="match status" value="1"/>
</dbReference>
<proteinExistence type="predicted"/>
<dbReference type="Pfam" id="PF17811">
    <property type="entry name" value="JHD"/>
    <property type="match status" value="1"/>
</dbReference>
<evidence type="ECO:0000256" key="7">
    <source>
        <dbReference type="ARBA" id="ARBA00023002"/>
    </source>
</evidence>
<dbReference type="GO" id="GO:0051213">
    <property type="term" value="F:dioxygenase activity"/>
    <property type="evidence" value="ECO:0007669"/>
    <property type="project" value="UniProtKB-KW"/>
</dbReference>
<feature type="compositionally biased region" description="Basic and acidic residues" evidence="12">
    <location>
        <begin position="676"/>
        <end position="687"/>
    </location>
</feature>
<keyword evidence="6" id="KW-0223">Dioxygenase</keyword>
<keyword evidence="4" id="KW-0862">Zinc</keyword>
<dbReference type="InterPro" id="IPR011011">
    <property type="entry name" value="Znf_FYVE_PHD"/>
</dbReference>
<feature type="domain" description="JmjC" evidence="13">
    <location>
        <begin position="315"/>
        <end position="474"/>
    </location>
</feature>
<feature type="region of interest" description="Disordered" evidence="12">
    <location>
        <begin position="575"/>
        <end position="597"/>
    </location>
</feature>
<evidence type="ECO:0000256" key="8">
    <source>
        <dbReference type="ARBA" id="ARBA00023004"/>
    </source>
</evidence>
<dbReference type="Gene3D" id="3.30.40.10">
    <property type="entry name" value="Zinc/RING finger domain, C3HC4 (zinc finger)"/>
    <property type="match status" value="1"/>
</dbReference>
<dbReference type="SMART" id="SM00249">
    <property type="entry name" value="PHD"/>
    <property type="match status" value="1"/>
</dbReference>
<feature type="region of interest" description="Disordered" evidence="12">
    <location>
        <begin position="631"/>
        <end position="736"/>
    </location>
</feature>
<dbReference type="EMBL" id="CAJGYM010000114">
    <property type="protein sequence ID" value="CAD6198078.1"/>
    <property type="molecule type" value="Genomic_DNA"/>
</dbReference>
<dbReference type="GO" id="GO:0008270">
    <property type="term" value="F:zinc ion binding"/>
    <property type="evidence" value="ECO:0007669"/>
    <property type="project" value="UniProtKB-KW"/>
</dbReference>
<name>A0A8S1HNM1_9PELO</name>
<feature type="region of interest" description="Disordered" evidence="12">
    <location>
        <begin position="72"/>
        <end position="99"/>
    </location>
</feature>
<dbReference type="InterPro" id="IPR019787">
    <property type="entry name" value="Znf_PHD-finger"/>
</dbReference>
<dbReference type="SMART" id="SM00558">
    <property type="entry name" value="JmjC"/>
    <property type="match status" value="1"/>
</dbReference>
<keyword evidence="9" id="KW-0805">Transcription regulation</keyword>
<dbReference type="PANTHER" id="PTHR23123">
    <property type="entry name" value="PHD/F-BOX CONTAINING PROTEIN"/>
    <property type="match status" value="1"/>
</dbReference>
<evidence type="ECO:0000313" key="15">
    <source>
        <dbReference type="Proteomes" id="UP000835052"/>
    </source>
</evidence>
<keyword evidence="15" id="KW-1185">Reference proteome</keyword>
<dbReference type="SUPFAM" id="SSF51197">
    <property type="entry name" value="Clavaminate synthase-like"/>
    <property type="match status" value="1"/>
</dbReference>
<dbReference type="Pfam" id="PF00628">
    <property type="entry name" value="PHD"/>
    <property type="match status" value="1"/>
</dbReference>
<dbReference type="InterPro" id="IPR003347">
    <property type="entry name" value="JmjC_dom"/>
</dbReference>
<evidence type="ECO:0000256" key="3">
    <source>
        <dbReference type="ARBA" id="ARBA00022771"/>
    </source>
</evidence>
<dbReference type="InterPro" id="IPR001965">
    <property type="entry name" value="Znf_PHD"/>
</dbReference>
<dbReference type="CDD" id="cd15517">
    <property type="entry name" value="PHD_TCF19_like"/>
    <property type="match status" value="1"/>
</dbReference>
<keyword evidence="11" id="KW-0539">Nucleus</keyword>
<keyword evidence="7" id="KW-0560">Oxidoreductase</keyword>
<evidence type="ECO:0000256" key="10">
    <source>
        <dbReference type="ARBA" id="ARBA00023163"/>
    </source>
</evidence>
<feature type="compositionally biased region" description="Basic residues" evidence="12">
    <location>
        <begin position="688"/>
        <end position="702"/>
    </location>
</feature>
<gene>
    <name evidence="14" type="ORF">CAUJ_LOCUS13985</name>
</gene>
<keyword evidence="5" id="KW-0156">Chromatin regulator</keyword>
<dbReference type="GO" id="GO:0006325">
    <property type="term" value="P:chromatin organization"/>
    <property type="evidence" value="ECO:0007669"/>
    <property type="project" value="UniProtKB-KW"/>
</dbReference>
<dbReference type="InterPro" id="IPR013083">
    <property type="entry name" value="Znf_RING/FYVE/PHD"/>
</dbReference>
<dbReference type="Gene3D" id="2.60.120.650">
    <property type="entry name" value="Cupin"/>
    <property type="match status" value="1"/>
</dbReference>
<keyword evidence="10" id="KW-0804">Transcription</keyword>
<sequence>MEVKEDAVASAPCCSTHILPIPQTESFALPASLPSLPFVLTVDTKAAPDAQQPAQLSSSNFCLQCGRLTHIDDDDDNDPVPPGEVPQRKKFKKDEPIVSKKQQRTSPLKWIQCDGCNKWLHLKCAGLEEFESDIFDQFHCTKCAAVNGPSILHRKLAPHRYRYYAPDEVDLPTEMGTEVWCEKFKRVESTLFSPPTEDEVTIYKNGAEFSNDFSRDTEWRKIFLIKNKGGLDMNMPEPGAFTVESIVEIMGENYEVDTIDVYRQETYSMKLGSFLKKIRDSAPREKLYNFLSLEFSDSDQMGELVSPPYFVSEISFVHRLWPDRNSPAVRTGQMHDVNSFRVLDEHLPMKPKVAEFCLVGMGGSYTDFHIDFGGSSVWYHIYKGRKIFYVAAPTKENLKAYEMFQSEKSTTAWFGDSLPPGTIKRVVIDEGETLMIPAGWIHAVYTPVDSIVFGGNYLHSYNIEMQLKIYELENRIRSRVSTDEKFFFPSFELVNWYAVSNFLVEPLREYNDEGSAVDQLTWKSAQCFLPVLQKWIERDRAKSEARGGEKVGYTEIFTKFLKEFRRQEKIRVETLSPKKKYKKRRSDGTEGGLSPTKTPKAAEIYYEATPKEEEKSPISMGMITLPKISLRLPRPPSPDKHSATQMFSNSRSRSGRKIQVSAAMKLATGDSIVQTDVKEEERNDSMPRKKPRKLFRKKRGRPPKPPTDKPKNAPPPPKKTKAVTAKQRLAKCLKLK</sequence>